<evidence type="ECO:0000313" key="2">
    <source>
        <dbReference type="Proteomes" id="UP000054632"/>
    </source>
</evidence>
<proteinExistence type="predicted"/>
<dbReference type="AlphaFoldDB" id="A0A0V1DK49"/>
<accession>A0A0V1DK49</accession>
<reference evidence="1 2" key="1">
    <citation type="submission" date="2015-01" db="EMBL/GenBank/DDBJ databases">
        <title>Evolution of Trichinella species and genotypes.</title>
        <authorList>
            <person name="Korhonen P.K."/>
            <person name="Edoardo P."/>
            <person name="Giuseppe L.R."/>
            <person name="Gasser R.B."/>
        </authorList>
    </citation>
    <scope>NUCLEOTIDE SEQUENCE [LARGE SCALE GENOMIC DNA]</scope>
    <source>
        <strain evidence="1">ISS13</strain>
    </source>
</reference>
<sequence length="36" mass="3966">MFVVWGNAVIRAFFANELAEIGHCRMPLAVFAISLA</sequence>
<protein>
    <submittedName>
        <fullName evidence="1">Uncharacterized protein</fullName>
    </submittedName>
</protein>
<dbReference type="Proteomes" id="UP000054632">
    <property type="component" value="Unassembled WGS sequence"/>
</dbReference>
<organism evidence="1 2">
    <name type="scientific">Trichinella pseudospiralis</name>
    <name type="common">Parasitic roundworm</name>
    <dbReference type="NCBI Taxonomy" id="6337"/>
    <lineage>
        <taxon>Eukaryota</taxon>
        <taxon>Metazoa</taxon>
        <taxon>Ecdysozoa</taxon>
        <taxon>Nematoda</taxon>
        <taxon>Enoplea</taxon>
        <taxon>Dorylaimia</taxon>
        <taxon>Trichinellida</taxon>
        <taxon>Trichinellidae</taxon>
        <taxon>Trichinella</taxon>
    </lineage>
</organism>
<gene>
    <name evidence="1" type="ORF">T4A_4308</name>
</gene>
<dbReference type="EMBL" id="JYDR01002880">
    <property type="protein sequence ID" value="KRY61949.1"/>
    <property type="molecule type" value="Genomic_DNA"/>
</dbReference>
<evidence type="ECO:0000313" key="1">
    <source>
        <dbReference type="EMBL" id="KRY61949.1"/>
    </source>
</evidence>
<name>A0A0V1DK49_TRIPS</name>
<comment type="caution">
    <text evidence="1">The sequence shown here is derived from an EMBL/GenBank/DDBJ whole genome shotgun (WGS) entry which is preliminary data.</text>
</comment>